<proteinExistence type="inferred from homology"/>
<comment type="similarity">
    <text evidence="1 4">Belongs to the D-isomer specific 2-hydroxyacid dehydrogenase family.</text>
</comment>
<dbReference type="GO" id="GO:0051287">
    <property type="term" value="F:NAD binding"/>
    <property type="evidence" value="ECO:0007669"/>
    <property type="project" value="InterPro"/>
</dbReference>
<dbReference type="SUPFAM" id="SSF52283">
    <property type="entry name" value="Formate/glycerate dehydrogenase catalytic domain-like"/>
    <property type="match status" value="1"/>
</dbReference>
<evidence type="ECO:0000313" key="8">
    <source>
        <dbReference type="Proteomes" id="UP000471298"/>
    </source>
</evidence>
<dbReference type="GO" id="GO:0047545">
    <property type="term" value="F:(S)-2-hydroxyglutarate dehydrogenase activity"/>
    <property type="evidence" value="ECO:0007669"/>
    <property type="project" value="UniProtKB-ARBA"/>
</dbReference>
<dbReference type="AlphaFoldDB" id="A0A6N7EUX8"/>
<keyword evidence="2 4" id="KW-0560">Oxidoreductase</keyword>
<feature type="domain" description="D-isomer specific 2-hydroxyacid dehydrogenase catalytic" evidence="5">
    <location>
        <begin position="3"/>
        <end position="323"/>
    </location>
</feature>
<evidence type="ECO:0000259" key="5">
    <source>
        <dbReference type="Pfam" id="PF00389"/>
    </source>
</evidence>
<dbReference type="PANTHER" id="PTHR42789">
    <property type="entry name" value="D-ISOMER SPECIFIC 2-HYDROXYACID DEHYDROGENASE FAMILY PROTEIN (AFU_ORTHOLOGUE AFUA_6G10090)"/>
    <property type="match status" value="1"/>
</dbReference>
<dbReference type="InterPro" id="IPR006140">
    <property type="entry name" value="D-isomer_DH_NAD-bd"/>
</dbReference>
<dbReference type="Pfam" id="PF00389">
    <property type="entry name" value="2-Hacid_dh"/>
    <property type="match status" value="1"/>
</dbReference>
<dbReference type="InParanoid" id="A0A6N7EUX8"/>
<evidence type="ECO:0000256" key="2">
    <source>
        <dbReference type="ARBA" id="ARBA00023002"/>
    </source>
</evidence>
<dbReference type="InterPro" id="IPR006139">
    <property type="entry name" value="D-isomer_2_OHA_DH_cat_dom"/>
</dbReference>
<dbReference type="InterPro" id="IPR050857">
    <property type="entry name" value="D-2-hydroxyacid_DH"/>
</dbReference>
<dbReference type="Pfam" id="PF02826">
    <property type="entry name" value="2-Hacid_dh_C"/>
    <property type="match status" value="1"/>
</dbReference>
<keyword evidence="3" id="KW-0520">NAD</keyword>
<dbReference type="PANTHER" id="PTHR42789:SF1">
    <property type="entry name" value="D-ISOMER SPECIFIC 2-HYDROXYACID DEHYDROGENASE FAMILY PROTEIN (AFU_ORTHOLOGUE AFUA_6G10090)"/>
    <property type="match status" value="1"/>
</dbReference>
<dbReference type="GO" id="GO:0004617">
    <property type="term" value="F:phosphoglycerate dehydrogenase activity"/>
    <property type="evidence" value="ECO:0007669"/>
    <property type="project" value="UniProtKB-ARBA"/>
</dbReference>
<dbReference type="RefSeq" id="WP_152808295.1">
    <property type="nucleotide sequence ID" value="NZ_WHNW01000001.1"/>
</dbReference>
<dbReference type="FunFam" id="3.40.50.720:FF:000041">
    <property type="entry name" value="D-3-phosphoglycerate dehydrogenase"/>
    <property type="match status" value="1"/>
</dbReference>
<evidence type="ECO:0000256" key="3">
    <source>
        <dbReference type="ARBA" id="ARBA00023027"/>
    </source>
</evidence>
<evidence type="ECO:0000313" key="7">
    <source>
        <dbReference type="EMBL" id="MPV85239.1"/>
    </source>
</evidence>
<dbReference type="SUPFAM" id="SSF51735">
    <property type="entry name" value="NAD(P)-binding Rossmann-fold domains"/>
    <property type="match status" value="1"/>
</dbReference>
<dbReference type="Proteomes" id="UP000471298">
    <property type="component" value="Unassembled WGS sequence"/>
</dbReference>
<dbReference type="PROSITE" id="PS00671">
    <property type="entry name" value="D_2_HYDROXYACID_DH_3"/>
    <property type="match status" value="1"/>
</dbReference>
<accession>A0A6N7EUX8</accession>
<dbReference type="InterPro" id="IPR036291">
    <property type="entry name" value="NAD(P)-bd_dom_sf"/>
</dbReference>
<dbReference type="Gene3D" id="3.40.50.720">
    <property type="entry name" value="NAD(P)-binding Rossmann-like Domain"/>
    <property type="match status" value="2"/>
</dbReference>
<organism evidence="7 8">
    <name type="scientific">Ostreibacterium oceani</name>
    <dbReference type="NCBI Taxonomy" id="2654998"/>
    <lineage>
        <taxon>Bacteria</taxon>
        <taxon>Pseudomonadati</taxon>
        <taxon>Pseudomonadota</taxon>
        <taxon>Gammaproteobacteria</taxon>
        <taxon>Cardiobacteriales</taxon>
        <taxon>Ostreibacteriaceae</taxon>
        <taxon>Ostreibacterium</taxon>
    </lineage>
</organism>
<sequence>MKILFADKFPAAQQAALAAEHTLTNSPALDEHSLVTAIGDADILVVRSTKVSAEAIDAATQLKLIIRAGAGTNTIDKAHAAEKGIAVCNTPGKNAIAVAELAMGLMLAADRHIADATQDLKSGQWNKKRYSVADGIYGKSVGIIGFGAIGQAFAERALAFGMSIHTVIRTAQGSSSLAQQRLTDQFPGLTQHPDLASLARHCDVISLHVPFNEHTKQLIDAEFLSQMKPNSLLINTSRGEVVDEAALLAALDEKPIKAALDVFCNEPSAATGEFNSPLASHPQVIGTHHIGASTEQAQTAVADNVVEIIASFANHQQFLNRVN</sequence>
<evidence type="ECO:0000256" key="1">
    <source>
        <dbReference type="ARBA" id="ARBA00005854"/>
    </source>
</evidence>
<dbReference type="EMBL" id="WHNW01000001">
    <property type="protein sequence ID" value="MPV85239.1"/>
    <property type="molecule type" value="Genomic_DNA"/>
</dbReference>
<dbReference type="GO" id="GO:0006564">
    <property type="term" value="P:L-serine biosynthetic process"/>
    <property type="evidence" value="ECO:0007669"/>
    <property type="project" value="UniProtKB-ARBA"/>
</dbReference>
<comment type="caution">
    <text evidence="7">The sequence shown here is derived from an EMBL/GenBank/DDBJ whole genome shotgun (WGS) entry which is preliminary data.</text>
</comment>
<gene>
    <name evidence="7" type="ORF">GCU85_00640</name>
</gene>
<keyword evidence="8" id="KW-1185">Reference proteome</keyword>
<feature type="domain" description="D-isomer specific 2-hydroxyacid dehydrogenase NAD-binding" evidence="6">
    <location>
        <begin position="103"/>
        <end position="291"/>
    </location>
</feature>
<reference evidence="7 8" key="1">
    <citation type="submission" date="2019-10" db="EMBL/GenBank/DDBJ databases">
        <title>Cardiobacteriales fam. a chemoheterotrophic member of the order Cardiobacteriales, and proposal of Cardiobacteriales fam. nov.</title>
        <authorList>
            <person name="Wang C."/>
        </authorList>
    </citation>
    <scope>NUCLEOTIDE SEQUENCE [LARGE SCALE GENOMIC DNA]</scope>
    <source>
        <strain evidence="7 8">ML27</strain>
    </source>
</reference>
<evidence type="ECO:0000259" key="6">
    <source>
        <dbReference type="Pfam" id="PF02826"/>
    </source>
</evidence>
<protein>
    <submittedName>
        <fullName evidence="7">Hydroxyacid dehydrogenase</fullName>
    </submittedName>
</protein>
<evidence type="ECO:0000256" key="4">
    <source>
        <dbReference type="RuleBase" id="RU003719"/>
    </source>
</evidence>
<name>A0A6N7EUX8_9GAMM</name>
<dbReference type="InterPro" id="IPR029753">
    <property type="entry name" value="D-isomer_DH_CS"/>
</dbReference>